<keyword evidence="4" id="KW-0067">ATP-binding</keyword>
<dbReference type="InterPro" id="IPR050153">
    <property type="entry name" value="Metal_Ion_Import_ABC"/>
</dbReference>
<feature type="domain" description="ABC transporter" evidence="5">
    <location>
        <begin position="3"/>
        <end position="226"/>
    </location>
</feature>
<evidence type="ECO:0000256" key="2">
    <source>
        <dbReference type="ARBA" id="ARBA00022448"/>
    </source>
</evidence>
<dbReference type="InterPro" id="IPR003439">
    <property type="entry name" value="ABC_transporter-like_ATP-bd"/>
</dbReference>
<evidence type="ECO:0000256" key="3">
    <source>
        <dbReference type="ARBA" id="ARBA00022741"/>
    </source>
</evidence>
<accession>A0A1L8D642</accession>
<dbReference type="PROSITE" id="PS00211">
    <property type="entry name" value="ABC_TRANSPORTER_1"/>
    <property type="match status" value="1"/>
</dbReference>
<dbReference type="PANTHER" id="PTHR42734:SF17">
    <property type="entry name" value="METAL TRANSPORT SYSTEM ATP-BINDING PROTEIN TM_0124-RELATED"/>
    <property type="match status" value="1"/>
</dbReference>
<dbReference type="InterPro" id="IPR027417">
    <property type="entry name" value="P-loop_NTPase"/>
</dbReference>
<keyword evidence="2" id="KW-0813">Transport</keyword>
<dbReference type="GO" id="GO:0005524">
    <property type="term" value="F:ATP binding"/>
    <property type="evidence" value="ECO:0007669"/>
    <property type="project" value="UniProtKB-KW"/>
</dbReference>
<dbReference type="Gene3D" id="3.40.50.300">
    <property type="entry name" value="P-loop containing nucleotide triphosphate hydrolases"/>
    <property type="match status" value="1"/>
</dbReference>
<protein>
    <recommendedName>
        <fullName evidence="5">ABC transporter domain-containing protein</fullName>
    </recommendedName>
</protein>
<sequence>MGLIVKNLSVTYGGEPVLEDINFSLKEGDFLLVLGKNGAGKSTLLKAIVGEIPYSGMIKTFNHKIGYVAQKIPGTIRFPVTVEELVLAGTLKGKPKLSYSKEDREVAVEALKATNLLNKRKKLLGNLSGGELRRAFIARALAGKADLLLLDEPTSGLDQMSREELYQVLNTFFREDTIILMVTHDPKEIKILGNKVLHIDKKALYFGDKDGYLAGEERELGFECCPE</sequence>
<dbReference type="SUPFAM" id="SSF52540">
    <property type="entry name" value="P-loop containing nucleoside triphosphate hydrolases"/>
    <property type="match status" value="1"/>
</dbReference>
<dbReference type="GO" id="GO:0016887">
    <property type="term" value="F:ATP hydrolysis activity"/>
    <property type="evidence" value="ECO:0007669"/>
    <property type="project" value="InterPro"/>
</dbReference>
<dbReference type="OrthoDB" id="9799337at2"/>
<proteinExistence type="inferred from homology"/>
<dbReference type="PANTHER" id="PTHR42734">
    <property type="entry name" value="METAL TRANSPORT SYSTEM ATP-BINDING PROTEIN TM_0124-RELATED"/>
    <property type="match status" value="1"/>
</dbReference>
<keyword evidence="3" id="KW-0547">Nucleotide-binding</keyword>
<dbReference type="RefSeq" id="WP_075866693.1">
    <property type="nucleotide sequence ID" value="NZ_BDJL01000142.1"/>
</dbReference>
<comment type="similarity">
    <text evidence="1">Belongs to the ABC transporter superfamily.</text>
</comment>
<evidence type="ECO:0000313" key="7">
    <source>
        <dbReference type="Proteomes" id="UP000187338"/>
    </source>
</evidence>
<gene>
    <name evidence="6" type="ORF">ciss_24740</name>
</gene>
<dbReference type="SMART" id="SM00382">
    <property type="entry name" value="AAA"/>
    <property type="match status" value="1"/>
</dbReference>
<evidence type="ECO:0000259" key="5">
    <source>
        <dbReference type="PROSITE" id="PS50893"/>
    </source>
</evidence>
<dbReference type="InterPro" id="IPR003593">
    <property type="entry name" value="AAA+_ATPase"/>
</dbReference>
<dbReference type="AlphaFoldDB" id="A0A1L8D642"/>
<reference evidence="7" key="1">
    <citation type="submission" date="2016-12" db="EMBL/GenBank/DDBJ databases">
        <title>Draft Genome Sequences od Carboxydothermus pertinax and islandicus, Hydrogenogenic Carboxydotrophic Bacteria.</title>
        <authorList>
            <person name="Fukuyama Y."/>
            <person name="Ohmae K."/>
            <person name="Yoneda Y."/>
            <person name="Yoshida T."/>
            <person name="Sako Y."/>
        </authorList>
    </citation>
    <scope>NUCLEOTIDE SEQUENCE [LARGE SCALE GENOMIC DNA]</scope>
    <source>
        <strain evidence="7">SET</strain>
    </source>
</reference>
<evidence type="ECO:0000313" key="6">
    <source>
        <dbReference type="EMBL" id="GAV26541.1"/>
    </source>
</evidence>
<dbReference type="PROSITE" id="PS50893">
    <property type="entry name" value="ABC_TRANSPORTER_2"/>
    <property type="match status" value="1"/>
</dbReference>
<comment type="caution">
    <text evidence="6">The sequence shown here is derived from an EMBL/GenBank/DDBJ whole genome shotgun (WGS) entry which is preliminary data.</text>
</comment>
<evidence type="ECO:0000256" key="4">
    <source>
        <dbReference type="ARBA" id="ARBA00022840"/>
    </source>
</evidence>
<evidence type="ECO:0000256" key="1">
    <source>
        <dbReference type="ARBA" id="ARBA00005417"/>
    </source>
</evidence>
<keyword evidence="7" id="KW-1185">Reference proteome</keyword>
<dbReference type="Pfam" id="PF00005">
    <property type="entry name" value="ABC_tran"/>
    <property type="match status" value="1"/>
</dbReference>
<dbReference type="InterPro" id="IPR017871">
    <property type="entry name" value="ABC_transporter-like_CS"/>
</dbReference>
<name>A0A1L8D642_9THEO</name>
<dbReference type="STRING" id="661089.ciss_24740"/>
<dbReference type="Proteomes" id="UP000187338">
    <property type="component" value="Unassembled WGS sequence"/>
</dbReference>
<dbReference type="EMBL" id="BDJL01000142">
    <property type="protein sequence ID" value="GAV26541.1"/>
    <property type="molecule type" value="Genomic_DNA"/>
</dbReference>
<organism evidence="6 7">
    <name type="scientific">Carboxydothermus islandicus</name>
    <dbReference type="NCBI Taxonomy" id="661089"/>
    <lineage>
        <taxon>Bacteria</taxon>
        <taxon>Bacillati</taxon>
        <taxon>Bacillota</taxon>
        <taxon>Clostridia</taxon>
        <taxon>Thermoanaerobacterales</taxon>
        <taxon>Thermoanaerobacteraceae</taxon>
        <taxon>Carboxydothermus</taxon>
    </lineage>
</organism>